<dbReference type="CDD" id="cd06225">
    <property type="entry name" value="HAMP"/>
    <property type="match status" value="1"/>
</dbReference>
<comment type="similarity">
    <text evidence="3">Belongs to the methyl-accepting chemotaxis (MCP) protein family.</text>
</comment>
<dbReference type="GO" id="GO:0006935">
    <property type="term" value="P:chemotaxis"/>
    <property type="evidence" value="ECO:0007669"/>
    <property type="project" value="InterPro"/>
</dbReference>
<evidence type="ECO:0000259" key="7">
    <source>
        <dbReference type="PROSITE" id="PS50111"/>
    </source>
</evidence>
<dbReference type="Pfam" id="PF00672">
    <property type="entry name" value="HAMP"/>
    <property type="match status" value="1"/>
</dbReference>
<dbReference type="GO" id="GO:0005886">
    <property type="term" value="C:plasma membrane"/>
    <property type="evidence" value="ECO:0007669"/>
    <property type="project" value="TreeGrafter"/>
</dbReference>
<dbReference type="AlphaFoldDB" id="Q1JXM3"/>
<protein>
    <submittedName>
        <fullName evidence="9">Methyl-accepting chemotaxis sensory transducer</fullName>
    </submittedName>
</protein>
<dbReference type="GO" id="GO:0007165">
    <property type="term" value="P:signal transduction"/>
    <property type="evidence" value="ECO:0007669"/>
    <property type="project" value="UniProtKB-KW"/>
</dbReference>
<feature type="transmembrane region" description="Helical" evidence="6">
    <location>
        <begin position="12"/>
        <end position="32"/>
    </location>
</feature>
<dbReference type="EMBL" id="AAEW02000015">
    <property type="protein sequence ID" value="EAT14939.1"/>
    <property type="molecule type" value="Genomic_DNA"/>
</dbReference>
<evidence type="ECO:0000313" key="9">
    <source>
        <dbReference type="EMBL" id="EAT14939.1"/>
    </source>
</evidence>
<dbReference type="SMART" id="SM00283">
    <property type="entry name" value="MA"/>
    <property type="match status" value="1"/>
</dbReference>
<organism evidence="9 10">
    <name type="scientific">Desulfuromonas acetoxidans (strain DSM 684 / 11070)</name>
    <dbReference type="NCBI Taxonomy" id="281689"/>
    <lineage>
        <taxon>Bacteria</taxon>
        <taxon>Pseudomonadati</taxon>
        <taxon>Thermodesulfobacteriota</taxon>
        <taxon>Desulfuromonadia</taxon>
        <taxon>Desulfuromonadales</taxon>
        <taxon>Desulfuromonadaceae</taxon>
        <taxon>Desulfuromonas</taxon>
    </lineage>
</organism>
<dbReference type="Pfam" id="PF12729">
    <property type="entry name" value="4HB_MCP_1"/>
    <property type="match status" value="1"/>
</dbReference>
<dbReference type="InterPro" id="IPR003660">
    <property type="entry name" value="HAMP_dom"/>
</dbReference>
<feature type="transmembrane region" description="Helical" evidence="6">
    <location>
        <begin position="194"/>
        <end position="212"/>
    </location>
</feature>
<keyword evidence="2" id="KW-0488">Methylation</keyword>
<name>Q1JXM3_DESA6</name>
<dbReference type="Pfam" id="PF00015">
    <property type="entry name" value="MCPsignal"/>
    <property type="match status" value="1"/>
</dbReference>
<reference evidence="9" key="2">
    <citation type="submission" date="2006-05" db="EMBL/GenBank/DDBJ databases">
        <title>Sequencing of the draft genome and assembly of Desulfuromonas acetoxidans DSM 684.</title>
        <authorList>
            <consortium name="US DOE Joint Genome Institute (JGI-PGF)"/>
            <person name="Copeland A."/>
            <person name="Lucas S."/>
            <person name="Lapidus A."/>
            <person name="Barry K."/>
            <person name="Detter J.C."/>
            <person name="Glavina del Rio T."/>
            <person name="Hammon N."/>
            <person name="Israni S."/>
            <person name="Dalin E."/>
            <person name="Tice H."/>
            <person name="Bruce D."/>
            <person name="Pitluck S."/>
            <person name="Richardson P."/>
        </authorList>
    </citation>
    <scope>NUCLEOTIDE SEQUENCE [LARGE SCALE GENOMIC DNA]</scope>
    <source>
        <strain evidence="9">DSM 684</strain>
    </source>
</reference>
<dbReference type="PANTHER" id="PTHR43531:SF14">
    <property type="entry name" value="METHYL-ACCEPTING CHEMOTAXIS PROTEIN I-RELATED"/>
    <property type="match status" value="1"/>
</dbReference>
<evidence type="ECO:0000259" key="8">
    <source>
        <dbReference type="PROSITE" id="PS50885"/>
    </source>
</evidence>
<dbReference type="Gene3D" id="1.10.287.950">
    <property type="entry name" value="Methyl-accepting chemotaxis protein"/>
    <property type="match status" value="1"/>
</dbReference>
<dbReference type="InterPro" id="IPR024478">
    <property type="entry name" value="HlyB_4HB_MCP"/>
</dbReference>
<dbReference type="SMART" id="SM00304">
    <property type="entry name" value="HAMP"/>
    <property type="match status" value="1"/>
</dbReference>
<evidence type="ECO:0000313" key="10">
    <source>
        <dbReference type="Proteomes" id="UP000005695"/>
    </source>
</evidence>
<dbReference type="PANTHER" id="PTHR43531">
    <property type="entry name" value="PROTEIN ICFG"/>
    <property type="match status" value="1"/>
</dbReference>
<dbReference type="CDD" id="cd11386">
    <property type="entry name" value="MCP_signal"/>
    <property type="match status" value="1"/>
</dbReference>
<dbReference type="PRINTS" id="PR00260">
    <property type="entry name" value="CHEMTRNSDUCR"/>
</dbReference>
<evidence type="ECO:0000256" key="1">
    <source>
        <dbReference type="ARBA" id="ARBA00004370"/>
    </source>
</evidence>
<dbReference type="Proteomes" id="UP000005695">
    <property type="component" value="Unassembled WGS sequence"/>
</dbReference>
<evidence type="ECO:0000256" key="6">
    <source>
        <dbReference type="SAM" id="Phobius"/>
    </source>
</evidence>
<accession>Q1JXM3</accession>
<dbReference type="PROSITE" id="PS50111">
    <property type="entry name" value="CHEMOTAXIS_TRANSDUC_2"/>
    <property type="match status" value="1"/>
</dbReference>
<feature type="domain" description="Methyl-accepting transducer" evidence="7">
    <location>
        <begin position="307"/>
        <end position="536"/>
    </location>
</feature>
<evidence type="ECO:0000256" key="4">
    <source>
        <dbReference type="PROSITE-ProRule" id="PRU00284"/>
    </source>
</evidence>
<comment type="subcellular location">
    <subcellularLocation>
        <location evidence="1">Membrane</location>
    </subcellularLocation>
</comment>
<proteinExistence type="inferred from homology"/>
<keyword evidence="6" id="KW-1133">Transmembrane helix</keyword>
<evidence type="ECO:0000256" key="3">
    <source>
        <dbReference type="ARBA" id="ARBA00029447"/>
    </source>
</evidence>
<comment type="caution">
    <text evidence="9">The sequence shown here is derived from an EMBL/GenBank/DDBJ whole genome shotgun (WGS) entry which is preliminary data.</text>
</comment>
<keyword evidence="6" id="KW-0472">Membrane</keyword>
<dbReference type="InterPro" id="IPR004089">
    <property type="entry name" value="MCPsignal_dom"/>
</dbReference>
<feature type="domain" description="HAMP" evidence="8">
    <location>
        <begin position="215"/>
        <end position="267"/>
    </location>
</feature>
<dbReference type="InterPro" id="IPR051310">
    <property type="entry name" value="MCP_chemotaxis"/>
</dbReference>
<dbReference type="InterPro" id="IPR004090">
    <property type="entry name" value="Chemotax_Me-accpt_rcpt"/>
</dbReference>
<dbReference type="PROSITE" id="PS50885">
    <property type="entry name" value="HAMP"/>
    <property type="match status" value="1"/>
</dbReference>
<dbReference type="Gene3D" id="6.10.340.10">
    <property type="match status" value="1"/>
</dbReference>
<keyword evidence="4" id="KW-0807">Transducer</keyword>
<evidence type="ECO:0000256" key="2">
    <source>
        <dbReference type="ARBA" id="ARBA00022481"/>
    </source>
</evidence>
<feature type="region of interest" description="Disordered" evidence="5">
    <location>
        <begin position="309"/>
        <end position="335"/>
    </location>
</feature>
<reference evidence="9" key="1">
    <citation type="submission" date="2006-05" db="EMBL/GenBank/DDBJ databases">
        <title>Annotation of the draft genome assembly of Desulfuromonas acetoxidans DSM 684.</title>
        <authorList>
            <consortium name="US DOE Joint Genome Institute (JGI-ORNL)"/>
            <person name="Larimer F."/>
            <person name="Land M."/>
            <person name="Hauser L."/>
        </authorList>
    </citation>
    <scope>NUCLEOTIDE SEQUENCE [LARGE SCALE GENOMIC DNA]</scope>
    <source>
        <strain evidence="9">DSM 684</strain>
    </source>
</reference>
<dbReference type="SUPFAM" id="SSF58104">
    <property type="entry name" value="Methyl-accepting chemotaxis protein (MCP) signaling domain"/>
    <property type="match status" value="1"/>
</dbReference>
<sequence>MNLNNLRVWIRLSGSFGTLLLFLVIAGGTGIWGSTSLSKRIITTLETDGAIAEHIATASSQALGLRRYEKDIFLNISKTEKTSTYFDKWQQEYTKLTKSITALEKVAYLPDEQAAVKKMASGAKSYKQGFEGIFQRIQAGEIRTPQAGNKAMGPLKESIRALINNAALIHSASTKRMHAIESDIESTASRSKNAIYTALLLSIFAMLVMAYFTTRSIVNPLKEVNRMLNNLGKGDLSHRLHMVRKDEMGEMAKTLDAFADNLQDEVVTAFNKIADGDLTFVASGLIKDPLSRANRSLTDVMSQIQSAGEQIDSASSQVSDSSQTLSQGATQTAASLEEISSSMSEMASQTKTNADNANTANQLASEANKAAQNGGHQMAAMVAAMEEISESGQNISKIIKTIDEIAFQTNLLALNAAVEAARAGQHGKGFAVVAEEVRNLAARSAKAASETAELIEGSVTKTENGTQIAQQTSKALEDIVGSITKVTDLVAEIAAASNEQAQGIAQVNQGLGQIDEGVQQNTATAEESAAASEELSSQAAYLQHMLSRFKLAGGSTPT</sequence>
<dbReference type="FunFam" id="1.10.287.950:FF:000001">
    <property type="entry name" value="Methyl-accepting chemotaxis sensory transducer"/>
    <property type="match status" value="1"/>
</dbReference>
<keyword evidence="10" id="KW-1185">Reference proteome</keyword>
<dbReference type="GO" id="GO:0004888">
    <property type="term" value="F:transmembrane signaling receptor activity"/>
    <property type="evidence" value="ECO:0007669"/>
    <property type="project" value="InterPro"/>
</dbReference>
<keyword evidence="6" id="KW-0812">Transmembrane</keyword>
<gene>
    <name evidence="9" type="ORF">Dace_0717</name>
</gene>
<feature type="compositionally biased region" description="Low complexity" evidence="5">
    <location>
        <begin position="310"/>
        <end position="335"/>
    </location>
</feature>
<evidence type="ECO:0000256" key="5">
    <source>
        <dbReference type="SAM" id="MobiDB-lite"/>
    </source>
</evidence>
<dbReference type="RefSeq" id="WP_006001762.1">
    <property type="nucleotide sequence ID" value="NZ_AAEW02000015.1"/>
</dbReference>